<dbReference type="PANTHER" id="PTHR13131">
    <property type="entry name" value="CYSTINOSIN"/>
    <property type="match status" value="1"/>
</dbReference>
<evidence type="ECO:0000313" key="8">
    <source>
        <dbReference type="EMBL" id="ELR24573.1"/>
    </source>
</evidence>
<evidence type="ECO:0000256" key="7">
    <source>
        <dbReference type="SAM" id="Phobius"/>
    </source>
</evidence>
<dbReference type="RefSeq" id="XP_004356473.1">
    <property type="nucleotide sequence ID" value="XM_004356420.1"/>
</dbReference>
<evidence type="ECO:0000256" key="3">
    <source>
        <dbReference type="ARBA" id="ARBA00022692"/>
    </source>
</evidence>
<dbReference type="OrthoDB" id="75720at2759"/>
<dbReference type="GO" id="GO:0005774">
    <property type="term" value="C:vacuolar membrane"/>
    <property type="evidence" value="ECO:0007669"/>
    <property type="project" value="TreeGrafter"/>
</dbReference>
<protein>
    <submittedName>
        <fullName evidence="8">Cystinosis, nephropathic, putative</fullName>
    </submittedName>
</protein>
<dbReference type="InterPro" id="IPR006603">
    <property type="entry name" value="PQ-loop_rpt"/>
</dbReference>
<organism evidence="8 9">
    <name type="scientific">Acanthamoeba castellanii (strain ATCC 30010 / Neff)</name>
    <dbReference type="NCBI Taxonomy" id="1257118"/>
    <lineage>
        <taxon>Eukaryota</taxon>
        <taxon>Amoebozoa</taxon>
        <taxon>Discosea</taxon>
        <taxon>Longamoebia</taxon>
        <taxon>Centramoebida</taxon>
        <taxon>Acanthamoebidae</taxon>
        <taxon>Acanthamoeba</taxon>
    </lineage>
</organism>
<dbReference type="PANTHER" id="PTHR13131:SF5">
    <property type="entry name" value="CYSTINOSIN"/>
    <property type="match status" value="1"/>
</dbReference>
<sequence>MTVLSILSDVCGWVYFVAWSVSFYPQIYRNWSRKSVVGLSFDFVVYNLLGFTCYSIYMLPGCAKPQHQHALMMSQKCAEFWSKRVREEYREANDGDEVSVQINDVVFALHGVAMVLLTMFQCLIYEGLGYVKAAITVIKYSPQVYINYKLQSTEGWSIWQVLLDVVGGLLSFLQNGLTAIDQGDASPFKDYPKLALALISLVFDAIFIIQHYFLYGHRASSSTPSLYDEVGDSEWEGKERVDFYYSINDKSDSSARSGYDSAFSDDDYYGQPYKYASHASV</sequence>
<keyword evidence="2" id="KW-0813">Transport</keyword>
<name>L8HIQ6_ACACF</name>
<keyword evidence="9" id="KW-1185">Reference proteome</keyword>
<proteinExistence type="predicted"/>
<evidence type="ECO:0000313" key="9">
    <source>
        <dbReference type="Proteomes" id="UP000011083"/>
    </source>
</evidence>
<feature type="transmembrane region" description="Helical" evidence="7">
    <location>
        <begin position="36"/>
        <end position="57"/>
    </location>
</feature>
<evidence type="ECO:0000256" key="4">
    <source>
        <dbReference type="ARBA" id="ARBA00022737"/>
    </source>
</evidence>
<dbReference type="AlphaFoldDB" id="L8HIQ6"/>
<feature type="transmembrane region" description="Helical" evidence="7">
    <location>
        <begin position="105"/>
        <end position="125"/>
    </location>
</feature>
<accession>L8HIQ6</accession>
<dbReference type="EMBL" id="KB007811">
    <property type="protein sequence ID" value="ELR24573.1"/>
    <property type="molecule type" value="Genomic_DNA"/>
</dbReference>
<dbReference type="Proteomes" id="UP000011083">
    <property type="component" value="Unassembled WGS sequence"/>
</dbReference>
<dbReference type="OMA" id="WIDVIYT"/>
<dbReference type="InterPro" id="IPR005282">
    <property type="entry name" value="LC_transporter"/>
</dbReference>
<dbReference type="SMART" id="SM00679">
    <property type="entry name" value="CTNS"/>
    <property type="match status" value="2"/>
</dbReference>
<dbReference type="Gene3D" id="1.20.1280.290">
    <property type="match status" value="2"/>
</dbReference>
<evidence type="ECO:0000256" key="6">
    <source>
        <dbReference type="ARBA" id="ARBA00023136"/>
    </source>
</evidence>
<dbReference type="GeneID" id="14925594"/>
<dbReference type="KEGG" id="acan:ACA1_171470"/>
<feature type="transmembrane region" description="Helical" evidence="7">
    <location>
        <begin position="194"/>
        <end position="215"/>
    </location>
</feature>
<evidence type="ECO:0000256" key="1">
    <source>
        <dbReference type="ARBA" id="ARBA00004127"/>
    </source>
</evidence>
<comment type="subcellular location">
    <subcellularLocation>
        <location evidence="1">Endomembrane system</location>
        <topology evidence="1">Multi-pass membrane protein</topology>
    </subcellularLocation>
</comment>
<evidence type="ECO:0000256" key="5">
    <source>
        <dbReference type="ARBA" id="ARBA00022989"/>
    </source>
</evidence>
<feature type="transmembrane region" description="Helical" evidence="7">
    <location>
        <begin position="6"/>
        <end position="24"/>
    </location>
</feature>
<keyword evidence="3 7" id="KW-0812">Transmembrane</keyword>
<dbReference type="GO" id="GO:0012505">
    <property type="term" value="C:endomembrane system"/>
    <property type="evidence" value="ECO:0007669"/>
    <property type="project" value="UniProtKB-SubCell"/>
</dbReference>
<dbReference type="VEuPathDB" id="AmoebaDB:ACA1_171470"/>
<keyword evidence="4" id="KW-0677">Repeat</keyword>
<gene>
    <name evidence="8" type="ORF">ACA1_171470</name>
</gene>
<feature type="transmembrane region" description="Helical" evidence="7">
    <location>
        <begin position="156"/>
        <end position="174"/>
    </location>
</feature>
<keyword evidence="5 7" id="KW-1133">Transmembrane helix</keyword>
<dbReference type="Pfam" id="PF04193">
    <property type="entry name" value="PQ-loop"/>
    <property type="match status" value="2"/>
</dbReference>
<dbReference type="GO" id="GO:0015184">
    <property type="term" value="F:L-cystine transmembrane transporter activity"/>
    <property type="evidence" value="ECO:0007669"/>
    <property type="project" value="TreeGrafter"/>
</dbReference>
<reference evidence="8 9" key="1">
    <citation type="journal article" date="2013" name="Genome Biol.">
        <title>Genome of Acanthamoeba castellanii highlights extensive lateral gene transfer and early evolution of tyrosine kinase signaling.</title>
        <authorList>
            <person name="Clarke M."/>
            <person name="Lohan A.J."/>
            <person name="Liu B."/>
            <person name="Lagkouvardos I."/>
            <person name="Roy S."/>
            <person name="Zafar N."/>
            <person name="Bertelli C."/>
            <person name="Schilde C."/>
            <person name="Kianianmomeni A."/>
            <person name="Burglin T.R."/>
            <person name="Frech C."/>
            <person name="Turcotte B."/>
            <person name="Kopec K.O."/>
            <person name="Synnott J.M."/>
            <person name="Choo C."/>
            <person name="Paponov I."/>
            <person name="Finkler A."/>
            <person name="Soon Heng Tan C."/>
            <person name="Hutchins A.P."/>
            <person name="Weinmeier T."/>
            <person name="Rattei T."/>
            <person name="Chu J.S."/>
            <person name="Gimenez G."/>
            <person name="Irimia M."/>
            <person name="Rigden D.J."/>
            <person name="Fitzpatrick D.A."/>
            <person name="Lorenzo-Morales J."/>
            <person name="Bateman A."/>
            <person name="Chiu C.H."/>
            <person name="Tang P."/>
            <person name="Hegemann P."/>
            <person name="Fromm H."/>
            <person name="Raoult D."/>
            <person name="Greub G."/>
            <person name="Miranda-Saavedra D."/>
            <person name="Chen N."/>
            <person name="Nash P."/>
            <person name="Ginger M.L."/>
            <person name="Horn M."/>
            <person name="Schaap P."/>
            <person name="Caler L."/>
            <person name="Loftus B."/>
        </authorList>
    </citation>
    <scope>NUCLEOTIDE SEQUENCE [LARGE SCALE GENOMIC DNA]</scope>
    <source>
        <strain evidence="8 9">Neff</strain>
    </source>
</reference>
<evidence type="ECO:0000256" key="2">
    <source>
        <dbReference type="ARBA" id="ARBA00022448"/>
    </source>
</evidence>
<keyword evidence="6 7" id="KW-0472">Membrane</keyword>